<evidence type="ECO:0000256" key="1">
    <source>
        <dbReference type="SAM" id="Phobius"/>
    </source>
</evidence>
<keyword evidence="1" id="KW-1133">Transmembrane helix</keyword>
<keyword evidence="3" id="KW-1185">Reference proteome</keyword>
<reference evidence="2" key="2">
    <citation type="submission" date="2020-09" db="EMBL/GenBank/DDBJ databases">
        <authorList>
            <person name="Sun Q."/>
            <person name="Kim S."/>
        </authorList>
    </citation>
    <scope>NUCLEOTIDE SEQUENCE</scope>
    <source>
        <strain evidence="2">KCTC 23310</strain>
    </source>
</reference>
<accession>A0A918TN90</accession>
<dbReference type="InterPro" id="IPR025961">
    <property type="entry name" value="Metal_resist"/>
</dbReference>
<evidence type="ECO:0000313" key="3">
    <source>
        <dbReference type="Proteomes" id="UP000638981"/>
    </source>
</evidence>
<protein>
    <recommendedName>
        <fullName evidence="4">Periplasmic heavy metal sensor</fullName>
    </recommendedName>
</protein>
<keyword evidence="1" id="KW-0812">Transmembrane</keyword>
<proteinExistence type="predicted"/>
<sequence>MSEQSVDPVAKPPRNRWRMAFFTLLAVNLGVMGLMAGAVMRDGGPRERMIKDLAFGPFTEALSEEDRKELRQGFLRKLPDFRADRMAMRADALALIGVLRADPYDPAALRAALDQVQGRMQSRVAVGRDLLLERIDAMDVAARQAFADRLEAGLRHGGGKKGD</sequence>
<comment type="caution">
    <text evidence="2">The sequence shown here is derived from an EMBL/GenBank/DDBJ whole genome shotgun (WGS) entry which is preliminary data.</text>
</comment>
<keyword evidence="1" id="KW-0472">Membrane</keyword>
<dbReference type="AlphaFoldDB" id="A0A918TN90"/>
<evidence type="ECO:0008006" key="4">
    <source>
        <dbReference type="Google" id="ProtNLM"/>
    </source>
</evidence>
<dbReference type="RefSeq" id="WP_189411182.1">
    <property type="nucleotide sequence ID" value="NZ_BMYJ01000004.1"/>
</dbReference>
<reference evidence="2" key="1">
    <citation type="journal article" date="2014" name="Int. J. Syst. Evol. Microbiol.">
        <title>Complete genome sequence of Corynebacterium casei LMG S-19264T (=DSM 44701T), isolated from a smear-ripened cheese.</title>
        <authorList>
            <consortium name="US DOE Joint Genome Institute (JGI-PGF)"/>
            <person name="Walter F."/>
            <person name="Albersmeier A."/>
            <person name="Kalinowski J."/>
            <person name="Ruckert C."/>
        </authorList>
    </citation>
    <scope>NUCLEOTIDE SEQUENCE</scope>
    <source>
        <strain evidence="2">KCTC 23310</strain>
    </source>
</reference>
<evidence type="ECO:0000313" key="2">
    <source>
        <dbReference type="EMBL" id="GHC54519.1"/>
    </source>
</evidence>
<gene>
    <name evidence="2" type="ORF">GCM10007315_16800</name>
</gene>
<dbReference type="Pfam" id="PF13801">
    <property type="entry name" value="Metal_resist"/>
    <property type="match status" value="1"/>
</dbReference>
<feature type="transmembrane region" description="Helical" evidence="1">
    <location>
        <begin position="20"/>
        <end position="40"/>
    </location>
</feature>
<name>A0A918TN90_9RHOB</name>
<dbReference type="Proteomes" id="UP000638981">
    <property type="component" value="Unassembled WGS sequence"/>
</dbReference>
<organism evidence="2 3">
    <name type="scientific">Neogemmobacter tilapiae</name>
    <dbReference type="NCBI Taxonomy" id="875041"/>
    <lineage>
        <taxon>Bacteria</taxon>
        <taxon>Pseudomonadati</taxon>
        <taxon>Pseudomonadota</taxon>
        <taxon>Alphaproteobacteria</taxon>
        <taxon>Rhodobacterales</taxon>
        <taxon>Paracoccaceae</taxon>
        <taxon>Neogemmobacter</taxon>
    </lineage>
</organism>
<dbReference type="EMBL" id="BMYJ01000004">
    <property type="protein sequence ID" value="GHC54519.1"/>
    <property type="molecule type" value="Genomic_DNA"/>
</dbReference>